<evidence type="ECO:0000256" key="2">
    <source>
        <dbReference type="ARBA" id="ARBA00007581"/>
    </source>
</evidence>
<evidence type="ECO:0000256" key="3">
    <source>
        <dbReference type="ARBA" id="ARBA00022723"/>
    </source>
</evidence>
<dbReference type="EMBL" id="CAJNOK010001689">
    <property type="protein sequence ID" value="CAF0824924.1"/>
    <property type="molecule type" value="Genomic_DNA"/>
</dbReference>
<keyword evidence="4" id="KW-0862">Zinc</keyword>
<dbReference type="AlphaFoldDB" id="A0A813X585"/>
<dbReference type="Proteomes" id="UP000682733">
    <property type="component" value="Unassembled WGS sequence"/>
</dbReference>
<evidence type="ECO:0000313" key="9">
    <source>
        <dbReference type="EMBL" id="CAF3609334.1"/>
    </source>
</evidence>
<evidence type="ECO:0000256" key="5">
    <source>
        <dbReference type="ARBA" id="ARBA00023002"/>
    </source>
</evidence>
<keyword evidence="5" id="KW-0560">Oxidoreductase</keyword>
<evidence type="ECO:0000313" key="7">
    <source>
        <dbReference type="EMBL" id="CAF0824924.1"/>
    </source>
</evidence>
<dbReference type="EMBL" id="CAJOBC010001071">
    <property type="protein sequence ID" value="CAF3652933.1"/>
    <property type="molecule type" value="Genomic_DNA"/>
</dbReference>
<keyword evidence="11" id="KW-1185">Reference proteome</keyword>
<keyword evidence="3" id="KW-0479">Metal-binding</keyword>
<dbReference type="Gene3D" id="3.40.830.10">
    <property type="entry name" value="LigB-like"/>
    <property type="match status" value="1"/>
</dbReference>
<feature type="domain" description="Extradiol ring-cleavage dioxygenase class III enzyme subunit B" evidence="6">
    <location>
        <begin position="30"/>
        <end position="251"/>
    </location>
</feature>
<organism evidence="8 11">
    <name type="scientific">Didymodactylos carnosus</name>
    <dbReference type="NCBI Taxonomy" id="1234261"/>
    <lineage>
        <taxon>Eukaryota</taxon>
        <taxon>Metazoa</taxon>
        <taxon>Spiralia</taxon>
        <taxon>Gnathifera</taxon>
        <taxon>Rotifera</taxon>
        <taxon>Eurotatoria</taxon>
        <taxon>Bdelloidea</taxon>
        <taxon>Philodinida</taxon>
        <taxon>Philodinidae</taxon>
        <taxon>Didymodactylos</taxon>
    </lineage>
</organism>
<reference evidence="8" key="1">
    <citation type="submission" date="2021-02" db="EMBL/GenBank/DDBJ databases">
        <authorList>
            <person name="Nowell W R."/>
        </authorList>
    </citation>
    <scope>NUCLEOTIDE SEQUENCE</scope>
</reference>
<name>A0A813X585_9BILA</name>
<dbReference type="GO" id="GO:0016702">
    <property type="term" value="F:oxidoreductase activity, acting on single donors with incorporation of molecular oxygen, incorporation of two atoms of oxygen"/>
    <property type="evidence" value="ECO:0007669"/>
    <property type="project" value="UniProtKB-ARBA"/>
</dbReference>
<comment type="similarity">
    <text evidence="2">Belongs to the DODA-type extradiol aromatic ring-opening dioxygenase family.</text>
</comment>
<gene>
    <name evidence="8" type="ORF">GPM918_LOCUS6811</name>
    <name evidence="7" type="ORF">OVA965_LOCUS5842</name>
    <name evidence="10" type="ORF">SRO942_LOCUS6811</name>
    <name evidence="9" type="ORF">TMI583_LOCUS5839</name>
</gene>
<dbReference type="GO" id="GO:0008198">
    <property type="term" value="F:ferrous iron binding"/>
    <property type="evidence" value="ECO:0007669"/>
    <property type="project" value="InterPro"/>
</dbReference>
<dbReference type="InterPro" id="IPR004183">
    <property type="entry name" value="Xdiol_dOase_suB"/>
</dbReference>
<dbReference type="Proteomes" id="UP000681722">
    <property type="component" value="Unassembled WGS sequence"/>
</dbReference>
<dbReference type="CDD" id="cd07363">
    <property type="entry name" value="45_DOPA_Dioxygenase"/>
    <property type="match status" value="1"/>
</dbReference>
<dbReference type="EMBL" id="CAJOBA010001689">
    <property type="protein sequence ID" value="CAF3609334.1"/>
    <property type="molecule type" value="Genomic_DNA"/>
</dbReference>
<accession>A0A813X585</accession>
<protein>
    <recommendedName>
        <fullName evidence="6">Extradiol ring-cleavage dioxygenase class III enzyme subunit B domain-containing protein</fullName>
    </recommendedName>
</protein>
<dbReference type="PANTHER" id="PTHR30096">
    <property type="entry name" value="4,5-DOPA DIOXYGENASE EXTRADIOL-LIKE PROTEIN"/>
    <property type="match status" value="1"/>
</dbReference>
<dbReference type="InterPro" id="IPR014436">
    <property type="entry name" value="Extradiol_dOase_DODA"/>
</dbReference>
<dbReference type="OrthoDB" id="7396853at2759"/>
<proteinExistence type="inferred from homology"/>
<dbReference type="EMBL" id="CAJNOQ010001071">
    <property type="protein sequence ID" value="CAF0865422.1"/>
    <property type="molecule type" value="Genomic_DNA"/>
</dbReference>
<comment type="cofactor">
    <cofactor evidence="1">
        <name>Zn(2+)</name>
        <dbReference type="ChEBI" id="CHEBI:29105"/>
    </cofactor>
</comment>
<dbReference type="Pfam" id="PF02900">
    <property type="entry name" value="LigB"/>
    <property type="match status" value="1"/>
</dbReference>
<dbReference type="SUPFAM" id="SSF53213">
    <property type="entry name" value="LigB-like"/>
    <property type="match status" value="1"/>
</dbReference>
<evidence type="ECO:0000256" key="4">
    <source>
        <dbReference type="ARBA" id="ARBA00022833"/>
    </source>
</evidence>
<evidence type="ECO:0000313" key="11">
    <source>
        <dbReference type="Proteomes" id="UP000663829"/>
    </source>
</evidence>
<evidence type="ECO:0000313" key="8">
    <source>
        <dbReference type="EMBL" id="CAF0865422.1"/>
    </source>
</evidence>
<dbReference type="GO" id="GO:0008270">
    <property type="term" value="F:zinc ion binding"/>
    <property type="evidence" value="ECO:0007669"/>
    <property type="project" value="InterPro"/>
</dbReference>
<evidence type="ECO:0000259" key="6">
    <source>
        <dbReference type="Pfam" id="PF02900"/>
    </source>
</evidence>
<dbReference type="Proteomes" id="UP000677228">
    <property type="component" value="Unassembled WGS sequence"/>
</dbReference>
<evidence type="ECO:0000256" key="1">
    <source>
        <dbReference type="ARBA" id="ARBA00001947"/>
    </source>
</evidence>
<comment type="caution">
    <text evidence="8">The sequence shown here is derived from an EMBL/GenBank/DDBJ whole genome shotgun (WGS) entry which is preliminary data.</text>
</comment>
<dbReference type="PANTHER" id="PTHR30096:SF0">
    <property type="entry name" value="4,5-DOPA DIOXYGENASE EXTRADIOL-LIKE PROTEIN"/>
    <property type="match status" value="1"/>
</dbReference>
<evidence type="ECO:0000313" key="10">
    <source>
        <dbReference type="EMBL" id="CAF3652933.1"/>
    </source>
</evidence>
<sequence>MTSTSRAVSMFIPHGGGPLPLLNDPSHREVIEFLRGKARQLLGTPKAIILVTAHWEERLPTISSAEQHSLFFDYYGFPKETYELQYPASGSPLIAEKVKKALEKYGFQAKLDAKRGWDHGVFVPLTLLIPDAEIPIVQLSVLTSQAADEHLKMGEALSELRNENIAIIGSGMSFHNMKAFQSSGGKHDENKLFENALQQSIESGELDKLKNWEQFPGARYCQPQGQAEHFMPLLVAAGAGRENNNSKGKCVAKLELMGTIVSSYLWT</sequence>
<dbReference type="PIRSF" id="PIRSF006157">
    <property type="entry name" value="Doxgns_DODA"/>
    <property type="match status" value="1"/>
</dbReference>
<dbReference type="Proteomes" id="UP000663829">
    <property type="component" value="Unassembled WGS sequence"/>
</dbReference>